<gene>
    <name evidence="1" type="ordered locus">Dtox_2890</name>
</gene>
<organism evidence="1 2">
    <name type="scientific">Desulfofarcimen acetoxidans (strain ATCC 49208 / DSM 771 / KCTC 5769 / VKM B-1644 / 5575)</name>
    <name type="common">Desulfotomaculum acetoxidans</name>
    <dbReference type="NCBI Taxonomy" id="485916"/>
    <lineage>
        <taxon>Bacteria</taxon>
        <taxon>Bacillati</taxon>
        <taxon>Bacillota</taxon>
        <taxon>Clostridia</taxon>
        <taxon>Eubacteriales</taxon>
        <taxon>Peptococcaceae</taxon>
        <taxon>Desulfofarcimen</taxon>
    </lineage>
</organism>
<name>C8W2G9_DESAS</name>
<evidence type="ECO:0000313" key="2">
    <source>
        <dbReference type="Proteomes" id="UP000002217"/>
    </source>
</evidence>
<accession>C8W2G9</accession>
<dbReference type="HOGENOM" id="CLU_3250424_0_0_9"/>
<sequence>MKKAYEKPEIEIIKFEPEDILASTLFNGGSGTGDEFGWGDIR</sequence>
<dbReference type="EMBL" id="CP001720">
    <property type="protein sequence ID" value="ACV63653.1"/>
    <property type="molecule type" value="Genomic_DNA"/>
</dbReference>
<dbReference type="STRING" id="485916.Dtox_2890"/>
<proteinExistence type="predicted"/>
<protein>
    <submittedName>
        <fullName evidence="1">Uncharacterized protein</fullName>
    </submittedName>
</protein>
<keyword evidence="2" id="KW-1185">Reference proteome</keyword>
<dbReference type="KEGG" id="dae:Dtox_2890"/>
<reference evidence="1 2" key="1">
    <citation type="journal article" date="2009" name="Stand. Genomic Sci.">
        <title>Complete genome sequence of Desulfotomaculum acetoxidans type strain (5575).</title>
        <authorList>
            <person name="Spring S."/>
            <person name="Lapidus A."/>
            <person name="Schroder M."/>
            <person name="Gleim D."/>
            <person name="Sims D."/>
            <person name="Meincke L."/>
            <person name="Glavina Del Rio T."/>
            <person name="Tice H."/>
            <person name="Copeland A."/>
            <person name="Cheng J.F."/>
            <person name="Lucas S."/>
            <person name="Chen F."/>
            <person name="Nolan M."/>
            <person name="Bruce D."/>
            <person name="Goodwin L."/>
            <person name="Pitluck S."/>
            <person name="Ivanova N."/>
            <person name="Mavromatis K."/>
            <person name="Mikhailova N."/>
            <person name="Pati A."/>
            <person name="Chen A."/>
            <person name="Palaniappan K."/>
            <person name="Land M."/>
            <person name="Hauser L."/>
            <person name="Chang Y.J."/>
            <person name="Jeffries C.D."/>
            <person name="Chain P."/>
            <person name="Saunders E."/>
            <person name="Brettin T."/>
            <person name="Detter J.C."/>
            <person name="Goker M."/>
            <person name="Bristow J."/>
            <person name="Eisen J.A."/>
            <person name="Markowitz V."/>
            <person name="Hugenholtz P."/>
            <person name="Kyrpides N.C."/>
            <person name="Klenk H.P."/>
            <person name="Han C."/>
        </authorList>
    </citation>
    <scope>NUCLEOTIDE SEQUENCE [LARGE SCALE GENOMIC DNA]</scope>
    <source>
        <strain evidence="2">ATCC 49208 / DSM 771 / VKM B-1644</strain>
    </source>
</reference>
<dbReference type="RefSeq" id="WP_015758346.1">
    <property type="nucleotide sequence ID" value="NC_013216.1"/>
</dbReference>
<evidence type="ECO:0000313" key="1">
    <source>
        <dbReference type="EMBL" id="ACV63653.1"/>
    </source>
</evidence>
<dbReference type="AlphaFoldDB" id="C8W2G9"/>
<dbReference type="Proteomes" id="UP000002217">
    <property type="component" value="Chromosome"/>
</dbReference>